<dbReference type="EMBL" id="JRLF01000010">
    <property type="protein sequence ID" value="KQB40459.1"/>
    <property type="molecule type" value="Genomic_DNA"/>
</dbReference>
<sequence>MYNKIIFIGLFITNISIYSQSNNISVQKIYKTLSEKEIQYVQFEDSFNLTEGKQIKNKQEVDFLLLDICNSQQLKFKNFTYNNPNPPFFRDSLFLFNEKYCLDNLFYEKRLLKSEKPLRLNYASGYTFLLNSKKYISLFFWDSTIPTSSLRYFIILFDISDLKNIKPYFFNEQMSFTPDCFGDFNNDGVLDFANWTYGNQLECFTLVGNKFKRIKNKIIITEEKYENNYSINLIKSKWFKR</sequence>
<name>A0A0Q0WW47_9FLAO</name>
<comment type="caution">
    <text evidence="1">The sequence shown here is derived from an EMBL/GenBank/DDBJ whole genome shotgun (WGS) entry which is preliminary data.</text>
</comment>
<dbReference type="STRING" id="362413.RC62_349"/>
<proteinExistence type="predicted"/>
<protein>
    <recommendedName>
        <fullName evidence="3">VCBS repeat-containing protein</fullName>
    </recommendedName>
</protein>
<dbReference type="AlphaFoldDB" id="A0A0Q0WW47"/>
<dbReference type="OrthoDB" id="977497at2"/>
<accession>A0A0Q0WW47</accession>
<gene>
    <name evidence="1" type="ORF">RC62_349</name>
</gene>
<dbReference type="RefSeq" id="WP_157472460.1">
    <property type="nucleotide sequence ID" value="NZ_JRLF01000010.1"/>
</dbReference>
<evidence type="ECO:0000313" key="2">
    <source>
        <dbReference type="Proteomes" id="UP000050443"/>
    </source>
</evidence>
<evidence type="ECO:0008006" key="3">
    <source>
        <dbReference type="Google" id="ProtNLM"/>
    </source>
</evidence>
<evidence type="ECO:0000313" key="1">
    <source>
        <dbReference type="EMBL" id="KQB40459.1"/>
    </source>
</evidence>
<organism evidence="1 2">
    <name type="scientific">Flavobacterium aquidurense</name>
    <dbReference type="NCBI Taxonomy" id="362413"/>
    <lineage>
        <taxon>Bacteria</taxon>
        <taxon>Pseudomonadati</taxon>
        <taxon>Bacteroidota</taxon>
        <taxon>Flavobacteriia</taxon>
        <taxon>Flavobacteriales</taxon>
        <taxon>Flavobacteriaceae</taxon>
        <taxon>Flavobacterium</taxon>
    </lineage>
</organism>
<dbReference type="PATRIC" id="fig|362413.3.peg.335"/>
<reference evidence="1 2" key="1">
    <citation type="submission" date="2014-09" db="EMBL/GenBank/DDBJ databases">
        <title>Genome sequence of Flavobacterium aquidurense RC62.</title>
        <authorList>
            <person name="Kim J.F."/>
            <person name="Kwak M.-J."/>
        </authorList>
    </citation>
    <scope>NUCLEOTIDE SEQUENCE [LARGE SCALE GENOMIC DNA]</scope>
    <source>
        <strain evidence="1 2">RC62</strain>
    </source>
</reference>
<dbReference type="Proteomes" id="UP000050443">
    <property type="component" value="Unassembled WGS sequence"/>
</dbReference>